<evidence type="ECO:0000256" key="8">
    <source>
        <dbReference type="ARBA" id="ARBA00022801"/>
    </source>
</evidence>
<evidence type="ECO:0000256" key="4">
    <source>
        <dbReference type="ARBA" id="ARBA00012745"/>
    </source>
</evidence>
<dbReference type="GO" id="GO:0103117">
    <property type="term" value="F:UDP-3-O-acyl-N-acetylglucosamine deacetylase activity"/>
    <property type="evidence" value="ECO:0007669"/>
    <property type="project" value="UniProtKB-EC"/>
</dbReference>
<dbReference type="InterPro" id="IPR020568">
    <property type="entry name" value="Ribosomal_Su5_D2-typ_SF"/>
</dbReference>
<dbReference type="Gene3D" id="3.30.230.20">
    <property type="entry name" value="lpxc deacetylase, domain 1"/>
    <property type="match status" value="1"/>
</dbReference>
<feature type="binding site" evidence="12">
    <location>
        <position position="239"/>
    </location>
    <ligand>
        <name>Zn(2+)</name>
        <dbReference type="ChEBI" id="CHEBI:29105"/>
    </ligand>
</feature>
<comment type="similarity">
    <text evidence="12">Belongs to the LpxC family.</text>
</comment>
<dbReference type="PANTHER" id="PTHR33694:SF1">
    <property type="entry name" value="UDP-3-O-ACYL-N-ACETYLGLUCOSAMINE DEACETYLASE 1, MITOCHONDRIAL-RELATED"/>
    <property type="match status" value="1"/>
</dbReference>
<keyword evidence="5 12" id="KW-0444">Lipid biosynthesis</keyword>
<comment type="pathway">
    <text evidence="3 12">Glycolipid biosynthesis; lipid IV(A) biosynthesis; lipid IV(A) from (3R)-3-hydroxytetradecanoyl-[acyl-carrier-protein] and UDP-N-acetyl-alpha-D-glucosamine: step 2/6.</text>
</comment>
<dbReference type="InterPro" id="IPR011334">
    <property type="entry name" value="UDP-acyl_GlcNac_deAcase_C"/>
</dbReference>
<comment type="catalytic activity">
    <reaction evidence="11 12">
        <text>a UDP-3-O-[(3R)-3-hydroxyacyl]-N-acetyl-alpha-D-glucosamine + H2O = a UDP-3-O-[(3R)-3-hydroxyacyl]-alpha-D-glucosamine + acetate</text>
        <dbReference type="Rhea" id="RHEA:67816"/>
        <dbReference type="ChEBI" id="CHEBI:15377"/>
        <dbReference type="ChEBI" id="CHEBI:30089"/>
        <dbReference type="ChEBI" id="CHEBI:137740"/>
        <dbReference type="ChEBI" id="CHEBI:173225"/>
        <dbReference type="EC" id="3.5.1.108"/>
    </reaction>
</comment>
<dbReference type="InterPro" id="IPR015870">
    <property type="entry name" value="UDP-acyl_N-AcGlcN_deAcase_N"/>
</dbReference>
<evidence type="ECO:0000256" key="12">
    <source>
        <dbReference type="HAMAP-Rule" id="MF_00388"/>
    </source>
</evidence>
<dbReference type="Pfam" id="PF03331">
    <property type="entry name" value="LpxC"/>
    <property type="match status" value="1"/>
</dbReference>
<comment type="cofactor">
    <cofactor evidence="1 12">
        <name>Zn(2+)</name>
        <dbReference type="ChEBI" id="CHEBI:29105"/>
    </cofactor>
</comment>
<dbReference type="Gene3D" id="3.30.1700.10">
    <property type="entry name" value="lpxc deacetylase, domain 2"/>
    <property type="match status" value="1"/>
</dbReference>
<keyword evidence="6 12" id="KW-0441">Lipid A biosynthesis</keyword>
<evidence type="ECO:0000256" key="5">
    <source>
        <dbReference type="ARBA" id="ARBA00022516"/>
    </source>
</evidence>
<feature type="binding site" evidence="12">
    <location>
        <position position="78"/>
    </location>
    <ligand>
        <name>Zn(2+)</name>
        <dbReference type="ChEBI" id="CHEBI:29105"/>
    </ligand>
</feature>
<dbReference type="NCBIfam" id="TIGR00325">
    <property type="entry name" value="lpxC"/>
    <property type="match status" value="1"/>
</dbReference>
<dbReference type="Proteomes" id="UP001553161">
    <property type="component" value="Unassembled WGS sequence"/>
</dbReference>
<accession>A0ABV3LBB4</accession>
<evidence type="ECO:0000256" key="6">
    <source>
        <dbReference type="ARBA" id="ARBA00022556"/>
    </source>
</evidence>
<keyword evidence="8 12" id="KW-0378">Hydrolase</keyword>
<dbReference type="SUPFAM" id="SSF54211">
    <property type="entry name" value="Ribosomal protein S5 domain 2-like"/>
    <property type="match status" value="2"/>
</dbReference>
<keyword evidence="10 12" id="KW-0443">Lipid metabolism</keyword>
<evidence type="ECO:0000256" key="7">
    <source>
        <dbReference type="ARBA" id="ARBA00022723"/>
    </source>
</evidence>
<keyword evidence="9 12" id="KW-0862">Zinc</keyword>
<reference evidence="13 14" key="1">
    <citation type="submission" date="2024-07" db="EMBL/GenBank/DDBJ databases">
        <authorList>
            <person name="Kang M."/>
        </authorList>
    </citation>
    <scope>NUCLEOTIDE SEQUENCE [LARGE SCALE GENOMIC DNA]</scope>
    <source>
        <strain evidence="13 14">DFM31</strain>
    </source>
</reference>
<name>A0ABV3LBB4_9RHOB</name>
<protein>
    <recommendedName>
        <fullName evidence="4 12">UDP-3-O-acyl-N-acetylglucosamine deacetylase</fullName>
        <shortName evidence="12">UDP-3-O-acyl-GlcNAc deacetylase</shortName>
        <ecNumber evidence="4 12">3.5.1.108</ecNumber>
    </recommendedName>
    <alternativeName>
        <fullName evidence="12">UDP-3-O-[R-3-hydroxymyristoyl]-N-acetylglucosamine deacetylase</fullName>
    </alternativeName>
</protein>
<organism evidence="13 14">
    <name type="scientific">Meridianimarinicoccus marinus</name>
    <dbReference type="NCBI Taxonomy" id="3231483"/>
    <lineage>
        <taxon>Bacteria</taxon>
        <taxon>Pseudomonadati</taxon>
        <taxon>Pseudomonadota</taxon>
        <taxon>Alphaproteobacteria</taxon>
        <taxon>Rhodobacterales</taxon>
        <taxon>Paracoccaceae</taxon>
        <taxon>Meridianimarinicoccus</taxon>
    </lineage>
</organism>
<dbReference type="RefSeq" id="WP_366193590.1">
    <property type="nucleotide sequence ID" value="NZ_JBFBVU010000016.1"/>
</dbReference>
<dbReference type="EC" id="3.5.1.108" evidence="4 12"/>
<evidence type="ECO:0000256" key="2">
    <source>
        <dbReference type="ARBA" id="ARBA00002923"/>
    </source>
</evidence>
<feature type="binding site" evidence="12">
    <location>
        <position position="235"/>
    </location>
    <ligand>
        <name>Zn(2+)</name>
        <dbReference type="ChEBI" id="CHEBI:29105"/>
    </ligand>
</feature>
<keyword evidence="14" id="KW-1185">Reference proteome</keyword>
<dbReference type="PANTHER" id="PTHR33694">
    <property type="entry name" value="UDP-3-O-ACYL-N-ACETYLGLUCOSAMINE DEACETYLASE 1, MITOCHONDRIAL-RELATED"/>
    <property type="match status" value="1"/>
</dbReference>
<proteinExistence type="inferred from homology"/>
<keyword evidence="7 12" id="KW-0479">Metal-binding</keyword>
<gene>
    <name evidence="12 13" type="primary">lpxC</name>
    <name evidence="13" type="ORF">AB0T83_13095</name>
</gene>
<comment type="caution">
    <text evidence="13">The sequence shown here is derived from an EMBL/GenBank/DDBJ whole genome shotgun (WGS) entry which is preliminary data.</text>
</comment>
<evidence type="ECO:0000256" key="3">
    <source>
        <dbReference type="ARBA" id="ARBA00005002"/>
    </source>
</evidence>
<evidence type="ECO:0000256" key="9">
    <source>
        <dbReference type="ARBA" id="ARBA00022833"/>
    </source>
</evidence>
<feature type="active site" description="Proton donor" evidence="12">
    <location>
        <position position="262"/>
    </location>
</feature>
<dbReference type="HAMAP" id="MF_00388">
    <property type="entry name" value="LpxC"/>
    <property type="match status" value="1"/>
</dbReference>
<dbReference type="EMBL" id="JBFBVU010000016">
    <property type="protein sequence ID" value="MEV8467713.1"/>
    <property type="molecule type" value="Genomic_DNA"/>
</dbReference>
<evidence type="ECO:0000256" key="1">
    <source>
        <dbReference type="ARBA" id="ARBA00001947"/>
    </source>
</evidence>
<evidence type="ECO:0000256" key="11">
    <source>
        <dbReference type="ARBA" id="ARBA00024535"/>
    </source>
</evidence>
<dbReference type="InterPro" id="IPR004463">
    <property type="entry name" value="UDP-acyl_GlcNac_deAcase"/>
</dbReference>
<comment type="function">
    <text evidence="2 12">Catalyzes the hydrolysis of UDP-3-O-myristoyl-N-acetylglucosamine to form UDP-3-O-myristoylglucosamine and acetate, the committed step in lipid A biosynthesis.</text>
</comment>
<evidence type="ECO:0000256" key="10">
    <source>
        <dbReference type="ARBA" id="ARBA00023098"/>
    </source>
</evidence>
<sequence length="306" mass="32795">MQMTVAKDMHFKGTGLHSGRPVHMIVHPAPRNHGIVFRRSDLTGEAAVLEARWDRAEQTPLCTRLVNDRGTSLSTIEHLMAAFAGLGITNALVEVNAPEVPILDGSAAPFVRKMLAAGLVRQAGPLHVIRILKPVTVTRGDAMATLTPSHGFHIDFRIDYDDAAIGHQSRSLNMRNGAFVRNLCDSRTFCRQSDVDAMRAAGLALGGTTENAVVFDGDEVLSPGGLRHLDEPVRHKMLDALGDLALAGMPIQGRYTGVRAGHSLTNALLRAVFADPEAFEIIECDAEMAQSLPGVGVQASDLALCA</sequence>
<evidence type="ECO:0000313" key="14">
    <source>
        <dbReference type="Proteomes" id="UP001553161"/>
    </source>
</evidence>
<evidence type="ECO:0000313" key="13">
    <source>
        <dbReference type="EMBL" id="MEV8467713.1"/>
    </source>
</evidence>